<protein>
    <submittedName>
        <fullName evidence="1">Uncharacterized protein</fullName>
    </submittedName>
</protein>
<organism evidence="1">
    <name type="scientific">Oryza sativa subsp. japonica</name>
    <name type="common">Rice</name>
    <dbReference type="NCBI Taxonomy" id="39947"/>
    <lineage>
        <taxon>Eukaryota</taxon>
        <taxon>Viridiplantae</taxon>
        <taxon>Streptophyta</taxon>
        <taxon>Embryophyta</taxon>
        <taxon>Tracheophyta</taxon>
        <taxon>Spermatophyta</taxon>
        <taxon>Magnoliopsida</taxon>
        <taxon>Liliopsida</taxon>
        <taxon>Poales</taxon>
        <taxon>Poaceae</taxon>
        <taxon>BOP clade</taxon>
        <taxon>Oryzoideae</taxon>
        <taxon>Oryzeae</taxon>
        <taxon>Oryzinae</taxon>
        <taxon>Oryza</taxon>
        <taxon>Oryza sativa</taxon>
    </lineage>
</organism>
<dbReference type="Proteomes" id="UP000817658">
    <property type="component" value="Chromosome 1"/>
</dbReference>
<dbReference type="EMBL" id="AP003022">
    <property type="protein sequence ID" value="BAD52662.1"/>
    <property type="molecule type" value="Genomic_DNA"/>
</dbReference>
<proteinExistence type="predicted"/>
<gene>
    <name evidence="1" type="primary">P0681B11.25</name>
</gene>
<sequence length="62" mass="7133">MLERCRSGDDIIGLVLSEEQKMQHNILNLPMANWQWLVVTDQQETKPISGTEWPPQLKLAAM</sequence>
<accession>Q5ZD83</accession>
<name>Q5ZD83_ORYSJ</name>
<reference evidence="1" key="1">
    <citation type="journal article" date="2002" name="Nature">
        <title>The genome sequence and structure of rice chromosome 1.</title>
        <authorList>
            <person name="Sasaki T."/>
            <person name="Matsumoto T."/>
            <person name="Yamamoto K."/>
            <person name="Sakata K."/>
            <person name="Baba T."/>
            <person name="Katayose Y."/>
            <person name="Wu J."/>
            <person name="Niimura Y."/>
            <person name="Cheng Z."/>
            <person name="Nagamura Y."/>
            <person name="Antonio B.A."/>
            <person name="Kanamori H."/>
            <person name="Hosokawa S."/>
            <person name="Masukawa M."/>
            <person name="Arikawa K."/>
            <person name="Chiden Y."/>
            <person name="Hayashi M."/>
            <person name="Okamoto M."/>
            <person name="Ando T."/>
            <person name="Aoki H."/>
            <person name="Arita K."/>
            <person name="Hamada M."/>
            <person name="Harada C."/>
            <person name="Hijishita S."/>
            <person name="Honda M."/>
            <person name="Ichikawa Y."/>
            <person name="Idonuma A."/>
            <person name="Iijima M."/>
            <person name="Ikeda M."/>
            <person name="Ikeno M."/>
            <person name="Itoh S."/>
            <person name="Itoh T."/>
            <person name="Itoh Y."/>
            <person name="Itoh Y."/>
            <person name="Iwabuchi A."/>
            <person name="Kamiya K."/>
            <person name="Karasawa W."/>
            <person name="Katagiri S."/>
            <person name="Kikuta A."/>
            <person name="Kobayashi N."/>
            <person name="Kono I."/>
            <person name="Machita K."/>
            <person name="Maehara T."/>
            <person name="Mizuno H."/>
            <person name="Mizubayashi T."/>
            <person name="Mukai Y."/>
            <person name="Nagasaki H."/>
            <person name="Nakashima M."/>
            <person name="Nakama Y."/>
            <person name="Nakamichi Y."/>
            <person name="Nakamura M."/>
            <person name="Namiki N."/>
            <person name="Negishi M."/>
            <person name="Ohta I."/>
            <person name="Ono N."/>
            <person name="Saji S."/>
            <person name="Sakai K."/>
            <person name="Shibata M."/>
            <person name="Shimokawa T."/>
            <person name="Shomura A."/>
            <person name="Song J."/>
            <person name="Takazaki Y."/>
            <person name="Terasawa K."/>
            <person name="Tsuji K."/>
            <person name="Waki K."/>
            <person name="Yamagata H."/>
            <person name="Yamane H."/>
            <person name="Yoshiki S."/>
            <person name="Yoshihara R."/>
            <person name="Yukawa K."/>
            <person name="Zhong H."/>
            <person name="Iwama H."/>
            <person name="Endo T."/>
            <person name="Ito H."/>
            <person name="Hahn J.H."/>
            <person name="Kim H.I."/>
            <person name="Eun M.Y."/>
            <person name="Yano M."/>
            <person name="Jiang J."/>
            <person name="Gojobori T."/>
        </authorList>
    </citation>
    <scope>NUCLEOTIDE SEQUENCE [LARGE SCALE GENOMIC DNA]</scope>
</reference>
<dbReference type="AlphaFoldDB" id="Q5ZD83"/>
<evidence type="ECO:0000313" key="1">
    <source>
        <dbReference type="EMBL" id="BAD52662.1"/>
    </source>
</evidence>